<protein>
    <recommendedName>
        <fullName evidence="6">LRRCT domain-containing protein</fullName>
    </recommendedName>
</protein>
<dbReference type="eggNOG" id="KOG0619">
    <property type="taxonomic scope" value="Eukaryota"/>
</dbReference>
<dbReference type="Pfam" id="PF13855">
    <property type="entry name" value="LRR_8"/>
    <property type="match status" value="2"/>
</dbReference>
<sequence length="398" mass="44076">MSGKMKRTMVLLLIMLNEAGPTAAWQDCSSCSSYCYCSSRGLSSVPQDLPTGITGLYLRYNVITTLNQSDFSRYSSLTTLDLRSNRISVINSGAFNNLTSLATLNLNNNQLASIRADMFVGLENLVYLYLHGNNIHSIEAGTFVNLPQLRNLRLNSNQLTSLTADMFKGLDDLDDLYLSHNDISTIEAGALANLTKLRDLNLSHNNISTFPMEAASNLNTSGFIYDLYEWPHLSINDNQMETLPPMAYDILASIRTVNITNNPWQCDCRMLPFKQRMTSFPDFEKQIRCAGPENLAGKSLFYLVDPEDLNCEETGSVDGTSLGGFSLPLFLSSLGGVLVGAFLTSAVYSAAWCKIRRRKTTPNPVKYPRYRYASPRTAPSPELSLSVIDLNAEDTTVV</sequence>
<dbReference type="AlphaFoldDB" id="C3ZPQ9"/>
<accession>C3ZPQ9</accession>
<dbReference type="FunFam" id="3.80.10.10:FF:001326">
    <property type="entry name" value="Uncharacterized protein"/>
    <property type="match status" value="1"/>
</dbReference>
<evidence type="ECO:0000256" key="4">
    <source>
        <dbReference type="SAM" id="Phobius"/>
    </source>
</evidence>
<feature type="chain" id="PRO_5002934862" description="LRRCT domain-containing protein" evidence="5">
    <location>
        <begin position="25"/>
        <end position="398"/>
    </location>
</feature>
<evidence type="ECO:0000313" key="7">
    <source>
        <dbReference type="EMBL" id="EEN45480.1"/>
    </source>
</evidence>
<dbReference type="InterPro" id="IPR032675">
    <property type="entry name" value="LRR_dom_sf"/>
</dbReference>
<dbReference type="SMART" id="SM00369">
    <property type="entry name" value="LRR_TYP"/>
    <property type="match status" value="6"/>
</dbReference>
<dbReference type="InterPro" id="IPR050328">
    <property type="entry name" value="Dev_Immune_Receptor"/>
</dbReference>
<reference evidence="7" key="1">
    <citation type="journal article" date="2008" name="Nature">
        <title>The amphioxus genome and the evolution of the chordate karyotype.</title>
        <authorList>
            <consortium name="US DOE Joint Genome Institute (JGI-PGF)"/>
            <person name="Putnam N.H."/>
            <person name="Butts T."/>
            <person name="Ferrier D.E.K."/>
            <person name="Furlong R.F."/>
            <person name="Hellsten U."/>
            <person name="Kawashima T."/>
            <person name="Robinson-Rechavi M."/>
            <person name="Shoguchi E."/>
            <person name="Terry A."/>
            <person name="Yu J.-K."/>
            <person name="Benito-Gutierrez E.L."/>
            <person name="Dubchak I."/>
            <person name="Garcia-Fernandez J."/>
            <person name="Gibson-Brown J.J."/>
            <person name="Grigoriev I.V."/>
            <person name="Horton A.C."/>
            <person name="de Jong P.J."/>
            <person name="Jurka J."/>
            <person name="Kapitonov V.V."/>
            <person name="Kohara Y."/>
            <person name="Kuroki Y."/>
            <person name="Lindquist E."/>
            <person name="Lucas S."/>
            <person name="Osoegawa K."/>
            <person name="Pennacchio L.A."/>
            <person name="Salamov A.A."/>
            <person name="Satou Y."/>
            <person name="Sauka-Spengler T."/>
            <person name="Schmutz J."/>
            <person name="Shin-I T."/>
            <person name="Toyoda A."/>
            <person name="Bronner-Fraser M."/>
            <person name="Fujiyama A."/>
            <person name="Holland L.Z."/>
            <person name="Holland P.W.H."/>
            <person name="Satoh N."/>
            <person name="Rokhsar D.S."/>
        </authorList>
    </citation>
    <scope>NUCLEOTIDE SEQUENCE [LARGE SCALE GENOMIC DNA]</scope>
    <source>
        <strain evidence="7">S238N-H82</strain>
        <tissue evidence="7">Testes</tissue>
    </source>
</reference>
<evidence type="ECO:0000256" key="2">
    <source>
        <dbReference type="ARBA" id="ARBA00022729"/>
    </source>
</evidence>
<dbReference type="SMART" id="SM00365">
    <property type="entry name" value="LRR_SD22"/>
    <property type="match status" value="4"/>
</dbReference>
<dbReference type="PROSITE" id="PS51450">
    <property type="entry name" value="LRR"/>
    <property type="match status" value="4"/>
</dbReference>
<dbReference type="PANTHER" id="PTHR24373:SF383">
    <property type="entry name" value="LEUCINE-RICH REPEAT-CONTAINING PROTEIN 15-LIKE"/>
    <property type="match status" value="1"/>
</dbReference>
<dbReference type="SUPFAM" id="SSF52058">
    <property type="entry name" value="L domain-like"/>
    <property type="match status" value="1"/>
</dbReference>
<dbReference type="InterPro" id="IPR003591">
    <property type="entry name" value="Leu-rich_rpt_typical-subtyp"/>
</dbReference>
<feature type="signal peptide" evidence="5">
    <location>
        <begin position="1"/>
        <end position="24"/>
    </location>
</feature>
<dbReference type="InterPro" id="IPR000483">
    <property type="entry name" value="Cys-rich_flank_reg_C"/>
</dbReference>
<keyword evidence="2 5" id="KW-0732">Signal</keyword>
<dbReference type="InterPro" id="IPR001611">
    <property type="entry name" value="Leu-rich_rpt"/>
</dbReference>
<organism>
    <name type="scientific">Branchiostoma floridae</name>
    <name type="common">Florida lancelet</name>
    <name type="synonym">Amphioxus</name>
    <dbReference type="NCBI Taxonomy" id="7739"/>
    <lineage>
        <taxon>Eukaryota</taxon>
        <taxon>Metazoa</taxon>
        <taxon>Chordata</taxon>
        <taxon>Cephalochordata</taxon>
        <taxon>Leptocardii</taxon>
        <taxon>Amphioxiformes</taxon>
        <taxon>Branchiostomatidae</taxon>
        <taxon>Branchiostoma</taxon>
    </lineage>
</organism>
<evidence type="ECO:0000256" key="5">
    <source>
        <dbReference type="SAM" id="SignalP"/>
    </source>
</evidence>
<evidence type="ECO:0000256" key="1">
    <source>
        <dbReference type="ARBA" id="ARBA00022614"/>
    </source>
</evidence>
<proteinExistence type="predicted"/>
<dbReference type="SMART" id="SM00082">
    <property type="entry name" value="LRRCT"/>
    <property type="match status" value="1"/>
</dbReference>
<gene>
    <name evidence="7" type="ORF">BRAFLDRAFT_80107</name>
</gene>
<keyword evidence="4" id="KW-0472">Membrane</keyword>
<evidence type="ECO:0000259" key="6">
    <source>
        <dbReference type="SMART" id="SM00082"/>
    </source>
</evidence>
<keyword evidence="4" id="KW-0812">Transmembrane</keyword>
<dbReference type="PANTHER" id="PTHR24373">
    <property type="entry name" value="SLIT RELATED LEUCINE-RICH REPEAT NEURONAL PROTEIN"/>
    <property type="match status" value="1"/>
</dbReference>
<keyword evidence="1" id="KW-0433">Leucine-rich repeat</keyword>
<keyword evidence="3" id="KW-0677">Repeat</keyword>
<evidence type="ECO:0000256" key="3">
    <source>
        <dbReference type="ARBA" id="ARBA00022737"/>
    </source>
</evidence>
<keyword evidence="4" id="KW-1133">Transmembrane helix</keyword>
<feature type="domain" description="LRRCT" evidence="6">
    <location>
        <begin position="262"/>
        <end position="312"/>
    </location>
</feature>
<feature type="transmembrane region" description="Helical" evidence="4">
    <location>
        <begin position="329"/>
        <end position="351"/>
    </location>
</feature>
<name>C3ZPQ9_BRAFL</name>
<dbReference type="InParanoid" id="C3ZPQ9"/>
<dbReference type="EMBL" id="GG666659">
    <property type="protein sequence ID" value="EEN45480.1"/>
    <property type="molecule type" value="Genomic_DNA"/>
</dbReference>
<dbReference type="Gene3D" id="3.80.10.10">
    <property type="entry name" value="Ribonuclease Inhibitor"/>
    <property type="match status" value="3"/>
</dbReference>